<accession>A0A0A9FX31</accession>
<proteinExistence type="predicted"/>
<dbReference type="EMBL" id="GBRH01184988">
    <property type="protein sequence ID" value="JAE12908.1"/>
    <property type="molecule type" value="Transcribed_RNA"/>
</dbReference>
<reference evidence="1" key="1">
    <citation type="submission" date="2014-09" db="EMBL/GenBank/DDBJ databases">
        <authorList>
            <person name="Magalhaes I.L.F."/>
            <person name="Oliveira U."/>
            <person name="Santos F.R."/>
            <person name="Vidigal T.H.D.A."/>
            <person name="Brescovit A.D."/>
            <person name="Santos A.J."/>
        </authorList>
    </citation>
    <scope>NUCLEOTIDE SEQUENCE</scope>
    <source>
        <tissue evidence="1">Shoot tissue taken approximately 20 cm above the soil surface</tissue>
    </source>
</reference>
<sequence>MGISVSITFFVSRWLVCIWYSCMERSGS</sequence>
<protein>
    <submittedName>
        <fullName evidence="1">Uncharacterized protein</fullName>
    </submittedName>
</protein>
<reference evidence="1" key="2">
    <citation type="journal article" date="2015" name="Data Brief">
        <title>Shoot transcriptome of the giant reed, Arundo donax.</title>
        <authorList>
            <person name="Barrero R.A."/>
            <person name="Guerrero F.D."/>
            <person name="Moolhuijzen P."/>
            <person name="Goolsby J.A."/>
            <person name="Tidwell J."/>
            <person name="Bellgard S.E."/>
            <person name="Bellgard M.I."/>
        </authorList>
    </citation>
    <scope>NUCLEOTIDE SEQUENCE</scope>
    <source>
        <tissue evidence="1">Shoot tissue taken approximately 20 cm above the soil surface</tissue>
    </source>
</reference>
<name>A0A0A9FX31_ARUDO</name>
<organism evidence="1">
    <name type="scientific">Arundo donax</name>
    <name type="common">Giant reed</name>
    <name type="synonym">Donax arundinaceus</name>
    <dbReference type="NCBI Taxonomy" id="35708"/>
    <lineage>
        <taxon>Eukaryota</taxon>
        <taxon>Viridiplantae</taxon>
        <taxon>Streptophyta</taxon>
        <taxon>Embryophyta</taxon>
        <taxon>Tracheophyta</taxon>
        <taxon>Spermatophyta</taxon>
        <taxon>Magnoliopsida</taxon>
        <taxon>Liliopsida</taxon>
        <taxon>Poales</taxon>
        <taxon>Poaceae</taxon>
        <taxon>PACMAD clade</taxon>
        <taxon>Arundinoideae</taxon>
        <taxon>Arundineae</taxon>
        <taxon>Arundo</taxon>
    </lineage>
</organism>
<dbReference type="AlphaFoldDB" id="A0A0A9FX31"/>
<evidence type="ECO:0000313" key="1">
    <source>
        <dbReference type="EMBL" id="JAE12908.1"/>
    </source>
</evidence>